<gene>
    <name evidence="2" type="ORF">HYH02_002904</name>
</gene>
<proteinExistence type="inferred from homology"/>
<evidence type="ECO:0000256" key="1">
    <source>
        <dbReference type="ARBA" id="ARBA00043978"/>
    </source>
</evidence>
<dbReference type="AlphaFoldDB" id="A0A835WTX3"/>
<comment type="similarity">
    <text evidence="1">Belongs to the ycf54 family.</text>
</comment>
<accession>A0A835WTX3</accession>
<dbReference type="Gene3D" id="3.30.70.1860">
    <property type="entry name" value="Uncharacterised protein family Ycf54"/>
    <property type="match status" value="1"/>
</dbReference>
<dbReference type="Proteomes" id="UP000613740">
    <property type="component" value="Unassembled WGS sequence"/>
</dbReference>
<comment type="caution">
    <text evidence="2">The sequence shown here is derived from an EMBL/GenBank/DDBJ whole genome shotgun (WGS) entry which is preliminary data.</text>
</comment>
<keyword evidence="3" id="KW-1185">Reference proteome</keyword>
<protein>
    <submittedName>
        <fullName evidence="2">Uncharacterized protein</fullName>
    </submittedName>
</protein>
<dbReference type="InterPro" id="IPR038409">
    <property type="entry name" value="Ycf54-like_sf"/>
</dbReference>
<reference evidence="2" key="1">
    <citation type="journal article" date="2020" name="bioRxiv">
        <title>Comparative genomics of Chlamydomonas.</title>
        <authorList>
            <person name="Craig R.J."/>
            <person name="Hasan A.R."/>
            <person name="Ness R.W."/>
            <person name="Keightley P.D."/>
        </authorList>
    </citation>
    <scope>NUCLEOTIDE SEQUENCE</scope>
    <source>
        <strain evidence="2">CCAP 11/173</strain>
    </source>
</reference>
<sequence length="207" mass="23273">MAVSMKMQQRTVATASKQSIAPVARPVARPFSARRPVAAAARSSEEVARRSSVVVRAAAPAPAAPSADKATAQEYYALVCNAEWFFMDPQNESVAEQLREKVRFFKEQNKERDFFIVPNPKWLDAKFPEQAKQVKRPCVALVSTDKMWITFMKLRLDRVLKIDLKGMPASEALACGDALPEFKPSGKWTAPYARYTPGWWNVFLPNH</sequence>
<dbReference type="EMBL" id="JAEHOD010000005">
    <property type="protein sequence ID" value="KAG2452671.1"/>
    <property type="molecule type" value="Genomic_DNA"/>
</dbReference>
<evidence type="ECO:0000313" key="2">
    <source>
        <dbReference type="EMBL" id="KAG2452671.1"/>
    </source>
</evidence>
<dbReference type="OrthoDB" id="5200at2759"/>
<name>A0A835WTX3_9CHLO</name>
<dbReference type="Pfam" id="PF10674">
    <property type="entry name" value="Ycf54"/>
    <property type="match status" value="1"/>
</dbReference>
<dbReference type="PANTHER" id="PTHR35319:SF2">
    <property type="entry name" value="YCF54"/>
    <property type="match status" value="1"/>
</dbReference>
<evidence type="ECO:0000313" key="3">
    <source>
        <dbReference type="Proteomes" id="UP000613740"/>
    </source>
</evidence>
<dbReference type="InterPro" id="IPR019616">
    <property type="entry name" value="Ycf54"/>
</dbReference>
<dbReference type="PANTHER" id="PTHR35319">
    <property type="match status" value="1"/>
</dbReference>
<organism evidence="2 3">
    <name type="scientific">Chlamydomonas schloesseri</name>
    <dbReference type="NCBI Taxonomy" id="2026947"/>
    <lineage>
        <taxon>Eukaryota</taxon>
        <taxon>Viridiplantae</taxon>
        <taxon>Chlorophyta</taxon>
        <taxon>core chlorophytes</taxon>
        <taxon>Chlorophyceae</taxon>
        <taxon>CS clade</taxon>
        <taxon>Chlamydomonadales</taxon>
        <taxon>Chlamydomonadaceae</taxon>
        <taxon>Chlamydomonas</taxon>
    </lineage>
</organism>